<organism evidence="2 3">
    <name type="scientific">Mytilus edulis</name>
    <name type="common">Blue mussel</name>
    <dbReference type="NCBI Taxonomy" id="6550"/>
    <lineage>
        <taxon>Eukaryota</taxon>
        <taxon>Metazoa</taxon>
        <taxon>Spiralia</taxon>
        <taxon>Lophotrochozoa</taxon>
        <taxon>Mollusca</taxon>
        <taxon>Bivalvia</taxon>
        <taxon>Autobranchia</taxon>
        <taxon>Pteriomorphia</taxon>
        <taxon>Mytilida</taxon>
        <taxon>Mytiloidea</taxon>
        <taxon>Mytilidae</taxon>
        <taxon>Mytilinae</taxon>
        <taxon>Mytilus</taxon>
    </lineage>
</organism>
<feature type="domain" description="Macro" evidence="1">
    <location>
        <begin position="341"/>
        <end position="528"/>
    </location>
</feature>
<accession>A0A8S3TED1</accession>
<dbReference type="SUPFAM" id="SSF49265">
    <property type="entry name" value="Fibronectin type III"/>
    <property type="match status" value="1"/>
</dbReference>
<name>A0A8S3TED1_MYTED</name>
<sequence>MINVEDYISTDKYVDVQFEGFYSKLDILMYYVAVSDYRNFTGSDCKQYIDGGKSTDEEKAAMFNVYPVTNINQNTFYRIQPLNLQLANNYFIWVMGTDKSGECSMTSREIIVDTTYPESGELACGPDYNMAVTYTPESTSLTVSWENYRDPESDIKSYDISLWFNSSCSDDNSQSLLVDWIELSSNYSQFTFTELELKVLHEIKGEDAIKLMALFTIHLNEDAIANALELVRSTEPPEIKIVGKASSSKVAKKTAEKWEELLTTLHFNVITGSADDTLSLVQKIIKSNHYGVDILPMQYGEERIQESEEKAKIMPTKTFSNSQKRRSEDDNIGHVQPAEDDIKLKFVTKEGLVVKIYQKQITRVNVDAIVNAANDTLGNYGGVAEVISRAAGHDMERECKELIRTNRKLRDAQCEVTSAGNLRHKGIIHAVGPRWSTYQRKSRCLDVLVETIVNILNAAKVNRFQTVAMPPISSGIFAVPKKMCAAMYLKGIFEFSKNCNLGSLKEFHIIDITDEVLDLVKDWYTKYLLNPACIEIEAVLLKMSDTGSYLDDKRYGQAGYGPSHGKHDGKYDRNGREVAANAAAHGSTKIIRNFCEKTDIHIYTKDILRLINVDVIVVSEDGFIKGEEDCRKLC</sequence>
<dbReference type="EMBL" id="CAJPWZ010002004">
    <property type="protein sequence ID" value="CAG2228792.1"/>
    <property type="molecule type" value="Genomic_DNA"/>
</dbReference>
<dbReference type="PROSITE" id="PS51154">
    <property type="entry name" value="MACRO"/>
    <property type="match status" value="1"/>
</dbReference>
<evidence type="ECO:0000259" key="1">
    <source>
        <dbReference type="PROSITE" id="PS51154"/>
    </source>
</evidence>
<dbReference type="SUPFAM" id="SSF52949">
    <property type="entry name" value="Macro domain-like"/>
    <property type="match status" value="1"/>
</dbReference>
<protein>
    <recommendedName>
        <fullName evidence="1">Macro domain-containing protein</fullName>
    </recommendedName>
</protein>
<dbReference type="Pfam" id="PF01661">
    <property type="entry name" value="Macro"/>
    <property type="match status" value="1"/>
</dbReference>
<dbReference type="InterPro" id="IPR043472">
    <property type="entry name" value="Macro_dom-like"/>
</dbReference>
<evidence type="ECO:0000313" key="2">
    <source>
        <dbReference type="EMBL" id="CAG2228792.1"/>
    </source>
</evidence>
<dbReference type="OrthoDB" id="10042078at2759"/>
<keyword evidence="3" id="KW-1185">Reference proteome</keyword>
<dbReference type="InterPro" id="IPR036116">
    <property type="entry name" value="FN3_sf"/>
</dbReference>
<dbReference type="Gene3D" id="3.40.220.10">
    <property type="entry name" value="Leucine Aminopeptidase, subunit E, domain 1"/>
    <property type="match status" value="1"/>
</dbReference>
<dbReference type="SMART" id="SM00506">
    <property type="entry name" value="A1pp"/>
    <property type="match status" value="1"/>
</dbReference>
<dbReference type="CDD" id="cd02907">
    <property type="entry name" value="Macro_Af1521_BAL-like"/>
    <property type="match status" value="1"/>
</dbReference>
<dbReference type="Proteomes" id="UP000683360">
    <property type="component" value="Unassembled WGS sequence"/>
</dbReference>
<dbReference type="PANTHER" id="PTHR11106">
    <property type="entry name" value="GANGLIOSIDE INDUCED DIFFERENTIATION ASSOCIATED PROTEIN 2-RELATED"/>
    <property type="match status" value="1"/>
</dbReference>
<dbReference type="AlphaFoldDB" id="A0A8S3TED1"/>
<evidence type="ECO:0000313" key="3">
    <source>
        <dbReference type="Proteomes" id="UP000683360"/>
    </source>
</evidence>
<proteinExistence type="predicted"/>
<gene>
    <name evidence="2" type="ORF">MEDL_41717</name>
</gene>
<reference evidence="2" key="1">
    <citation type="submission" date="2021-03" db="EMBL/GenBank/DDBJ databases">
        <authorList>
            <person name="Bekaert M."/>
        </authorList>
    </citation>
    <scope>NUCLEOTIDE SEQUENCE</scope>
</reference>
<dbReference type="PANTHER" id="PTHR11106:SF111">
    <property type="entry name" value="MACRO DOMAIN-CONTAINING PROTEIN"/>
    <property type="match status" value="1"/>
</dbReference>
<dbReference type="InterPro" id="IPR002589">
    <property type="entry name" value="Macro_dom"/>
</dbReference>
<comment type="caution">
    <text evidence="2">The sequence shown here is derived from an EMBL/GenBank/DDBJ whole genome shotgun (WGS) entry which is preliminary data.</text>
</comment>